<feature type="region of interest" description="Disordered" evidence="1">
    <location>
        <begin position="934"/>
        <end position="963"/>
    </location>
</feature>
<accession>A0AAW0BSR9</accession>
<gene>
    <name evidence="2" type="ORF">R3P38DRAFT_2524435</name>
</gene>
<feature type="region of interest" description="Disordered" evidence="1">
    <location>
        <begin position="1"/>
        <end position="38"/>
    </location>
</feature>
<evidence type="ECO:0000256" key="1">
    <source>
        <dbReference type="SAM" id="MobiDB-lite"/>
    </source>
</evidence>
<proteinExistence type="predicted"/>
<name>A0AAW0BSR9_9AGAR</name>
<feature type="compositionally biased region" description="Polar residues" evidence="1">
    <location>
        <begin position="1"/>
        <end position="11"/>
    </location>
</feature>
<sequence length="1287" mass="143374">MDNSLSISTTLPEIKVTRDSPTPPEHENSPNKSNTADAVETAFPAAFSSAAVTASESRLDKFEDKLSPSIGHVHDAYRMLNDYYAENSEAINSAGHALAANSDTKAIEGALSRFIEVSKVLVDGLDLLGRLHPFLGVAILPFKLMITMDLTRRENNKKVLAVKIQIQDTMSVLFRLRHTHDVKVKAPDGNWIEGLSDLIKNIAADIKICGAACDQYLNKGSLAKMIKSKIYEGRLEDFMGKFDQHRQKLMLFLQAHIAVSVDDAIEKLDGQTGELRLIKHMVEALFRKLDTPREREVQKFIIAKGGAKACLDNDSYLKELIEKSGEKLSSFDPKQSGKGDLATARKMLDAELKEDFDKALAKHTDIFLRKLDAHEKQLTDVIDETGEHVISVVIGYLSGGIHAKVKDPDLKQLWEEQGWKGSVNARGFVLALNDYYTEKFDRSGLSAANSVVGSPTNSAAGSPPATPIILAAPLAFPVLTSTTIEASEDERWALAYINVAHLQPLLDVIDTDGTGLISIKEANHFARLRPRTWSLIKWLAFWAAGWHLTVTWFKNMIYKILSTMLSLMRRAKVANANAMYGYLSGPGIRRVELLLRSTRSAEAVSPSAYPTDAHLAQVATEFRVTEADKLKRQLARLRYELDNITTLRLTTGLRRIERIELYIFPLLYQILLRHLDIMRLACLHNLHESEFDTMSTSLDSIFSAVEQRAARLAVIYKSNALDGKEGLGLFAFGMFQLFLGQHEPDPINYTLRTFQEEDGFVLEDSDELGPRDEDDENTAKAILEKVEPNILLNGILAEPEHETVLETKYLPQVTGAKSHIGMWTGHLTLSDGSTPEGKLSLVLIQRGDKLLGAAESYLAILNVSGTIEKQKSVIFTITWPDGYAVLCEGEYDAETDMITGLWSVKGYSETFSTVAGSVDSESAFVETSPPIAITEQDSSSPAITDGPPARSVNSDGGCEDKSVSGQAPFEFRRSLLEENGRLTTNALSARERFIELRKRQMVEWRGLATSRQPLTAEEETEFLQLKTEVLPSYSRLYNAVAELEIRQLIAHARICDSCSHEIYETRFFCIECINDLYSQCIDLCIECKEQTPRGLYDDFTHLRSHLLVKTTRHVYEDELKRIVSVARSIAEQIKAPSKAPAVTAASSSHSEDVLQSNRTTGKFQSQERACYHCEKPATYPFWVCIDCTEETYICAECETKGESVKQDGVETEHKHYHLLVLLFDNTPLLDVQVKDVTLQELKSKISALESKFAALEVKLEGRFASLEALLQKKLEVVPETPGPVIGN</sequence>
<reference evidence="2 3" key="1">
    <citation type="journal article" date="2024" name="J Genomics">
        <title>Draft genome sequencing and assembly of Favolaschia claudopus CIRM-BRFM 2984 isolated from oak limbs.</title>
        <authorList>
            <person name="Navarro D."/>
            <person name="Drula E."/>
            <person name="Chaduli D."/>
            <person name="Cazenave R."/>
            <person name="Ahrendt S."/>
            <person name="Wang J."/>
            <person name="Lipzen A."/>
            <person name="Daum C."/>
            <person name="Barry K."/>
            <person name="Grigoriev I.V."/>
            <person name="Favel A."/>
            <person name="Rosso M.N."/>
            <person name="Martin F."/>
        </authorList>
    </citation>
    <scope>NUCLEOTIDE SEQUENCE [LARGE SCALE GENOMIC DNA]</scope>
    <source>
        <strain evidence="2 3">CIRM-BRFM 2984</strain>
    </source>
</reference>
<keyword evidence="2" id="KW-0808">Transferase</keyword>
<keyword evidence="3" id="KW-1185">Reference proteome</keyword>
<dbReference type="GO" id="GO:0016301">
    <property type="term" value="F:kinase activity"/>
    <property type="evidence" value="ECO:0007669"/>
    <property type="project" value="UniProtKB-KW"/>
</dbReference>
<dbReference type="Proteomes" id="UP001362999">
    <property type="component" value="Unassembled WGS sequence"/>
</dbReference>
<comment type="caution">
    <text evidence="2">The sequence shown here is derived from an EMBL/GenBank/DDBJ whole genome shotgun (WGS) entry which is preliminary data.</text>
</comment>
<evidence type="ECO:0000313" key="2">
    <source>
        <dbReference type="EMBL" id="KAK7029940.1"/>
    </source>
</evidence>
<protein>
    <submittedName>
        <fullName evidence="2">Kinase domain-containing protein</fullName>
    </submittedName>
</protein>
<keyword evidence="2" id="KW-0418">Kinase</keyword>
<organism evidence="2 3">
    <name type="scientific">Favolaschia claudopus</name>
    <dbReference type="NCBI Taxonomy" id="2862362"/>
    <lineage>
        <taxon>Eukaryota</taxon>
        <taxon>Fungi</taxon>
        <taxon>Dikarya</taxon>
        <taxon>Basidiomycota</taxon>
        <taxon>Agaricomycotina</taxon>
        <taxon>Agaricomycetes</taxon>
        <taxon>Agaricomycetidae</taxon>
        <taxon>Agaricales</taxon>
        <taxon>Marasmiineae</taxon>
        <taxon>Mycenaceae</taxon>
        <taxon>Favolaschia</taxon>
    </lineage>
</organism>
<dbReference type="EMBL" id="JAWWNJ010000026">
    <property type="protein sequence ID" value="KAK7029940.1"/>
    <property type="molecule type" value="Genomic_DNA"/>
</dbReference>
<evidence type="ECO:0000313" key="3">
    <source>
        <dbReference type="Proteomes" id="UP001362999"/>
    </source>
</evidence>